<dbReference type="InterPro" id="IPR032877">
    <property type="entry name" value="Transposase_HTH"/>
</dbReference>
<feature type="domain" description="Transposase IS204/IS1001/IS1096/IS1165 helix-turn-helix" evidence="3">
    <location>
        <begin position="84"/>
        <end position="133"/>
    </location>
</feature>
<evidence type="ECO:0000259" key="3">
    <source>
        <dbReference type="Pfam" id="PF13542"/>
    </source>
</evidence>
<feature type="domain" description="Transposase IS204/IS1001/IS1096/IS1165 zinc-finger" evidence="4">
    <location>
        <begin position="34"/>
        <end position="78"/>
    </location>
</feature>
<dbReference type="AlphaFoldDB" id="A0A0F9XAW4"/>
<dbReference type="PANTHER" id="PTHR33498">
    <property type="entry name" value="TRANSPOSASE FOR INSERTION SEQUENCE ELEMENT IS1557"/>
    <property type="match status" value="1"/>
</dbReference>
<feature type="compositionally biased region" description="Basic and acidic residues" evidence="1">
    <location>
        <begin position="429"/>
        <end position="439"/>
    </location>
</feature>
<dbReference type="PANTHER" id="PTHR33498:SF1">
    <property type="entry name" value="TRANSPOSASE FOR INSERTION SEQUENCE ELEMENT IS1557"/>
    <property type="match status" value="1"/>
</dbReference>
<comment type="caution">
    <text evidence="5">The sequence shown here is derived from an EMBL/GenBank/DDBJ whole genome shotgun (WGS) entry which is preliminary data.</text>
</comment>
<organism evidence="5">
    <name type="scientific">marine sediment metagenome</name>
    <dbReference type="NCBI Taxonomy" id="412755"/>
    <lineage>
        <taxon>unclassified sequences</taxon>
        <taxon>metagenomes</taxon>
        <taxon>ecological metagenomes</taxon>
    </lineage>
</organism>
<reference evidence="5" key="1">
    <citation type="journal article" date="2015" name="Nature">
        <title>Complex archaea that bridge the gap between prokaryotes and eukaryotes.</title>
        <authorList>
            <person name="Spang A."/>
            <person name="Saw J.H."/>
            <person name="Jorgensen S.L."/>
            <person name="Zaremba-Niedzwiedzka K."/>
            <person name="Martijn J."/>
            <person name="Lind A.E."/>
            <person name="van Eijk R."/>
            <person name="Schleper C."/>
            <person name="Guy L."/>
            <person name="Ettema T.J."/>
        </authorList>
    </citation>
    <scope>NUCLEOTIDE SEQUENCE</scope>
</reference>
<sequence>MPVNILNLPQYRVLRVEETDHDYHVTAEPVDVTAACPHCQSDRLTSWGTRQQVFKDLPMHGKRVGIYIDTKRLRCQTCGKTFSQALPVLAENRMMTDRLVKWIGQQALKRTFTSLADETGVVEGTIRNIFRDYINELEQTIRFETPKWMGIDEIHLIKPRGVIANIQNNTIVELLPNRNKDTVVRFLHHLEGKECIQYVAMDMWTPYRDAVRAVIPQADIVVDKFHVVRMANDALERVRKSLRESLTPKQRRGLMHDRFVLLKRERDLNDQERLLMDGWTKNYPALGEAYRLKEDFYGIYEAGTPEEAMRRYEAWYRAISTEIRPYFADLIRAFTNWQPFILNYFEHPVTNAYTESLNSLIRVMNRLGRGYSFEALRAKILFTEGIHSRKQARPKFERKRAPEPVEMSRALPDDAMGYGLPVLEKMRAMKPPKEADQHKAPPPPKNYGADISTLIRMIEAGEL</sequence>
<name>A0A0F9XAW4_9ZZZZ</name>
<dbReference type="EMBL" id="LAZR01000066">
    <property type="protein sequence ID" value="KKN96221.1"/>
    <property type="molecule type" value="Genomic_DNA"/>
</dbReference>
<accession>A0A0F9XAW4</accession>
<evidence type="ECO:0000313" key="5">
    <source>
        <dbReference type="EMBL" id="KKN96221.1"/>
    </source>
</evidence>
<dbReference type="NCBIfam" id="NF033550">
    <property type="entry name" value="transpos_ISL3"/>
    <property type="match status" value="1"/>
</dbReference>
<dbReference type="InterPro" id="IPR002560">
    <property type="entry name" value="Transposase_DDE"/>
</dbReference>
<dbReference type="InterPro" id="IPR047951">
    <property type="entry name" value="Transpos_ISL3"/>
</dbReference>
<protein>
    <recommendedName>
        <fullName evidence="6">Transposase IS204/IS1001/IS1096/IS1165 DDE domain-containing protein</fullName>
    </recommendedName>
</protein>
<feature type="domain" description="Transposase IS204/IS1001/IS1096/IS1165 DDE" evidence="2">
    <location>
        <begin position="149"/>
        <end position="380"/>
    </location>
</feature>
<feature type="region of interest" description="Disordered" evidence="1">
    <location>
        <begin position="429"/>
        <end position="449"/>
    </location>
</feature>
<proteinExistence type="predicted"/>
<evidence type="ECO:0008006" key="6">
    <source>
        <dbReference type="Google" id="ProtNLM"/>
    </source>
</evidence>
<evidence type="ECO:0000259" key="2">
    <source>
        <dbReference type="Pfam" id="PF01610"/>
    </source>
</evidence>
<dbReference type="Pfam" id="PF13542">
    <property type="entry name" value="HTH_Tnp_ISL3"/>
    <property type="match status" value="1"/>
</dbReference>
<evidence type="ECO:0000256" key="1">
    <source>
        <dbReference type="SAM" id="MobiDB-lite"/>
    </source>
</evidence>
<dbReference type="InterPro" id="IPR029261">
    <property type="entry name" value="Transposase_Znf"/>
</dbReference>
<gene>
    <name evidence="5" type="ORF">LCGC14_0171510</name>
</gene>
<evidence type="ECO:0000259" key="4">
    <source>
        <dbReference type="Pfam" id="PF14690"/>
    </source>
</evidence>
<dbReference type="Pfam" id="PF14690">
    <property type="entry name" value="Zn_ribbon_ISL3"/>
    <property type="match status" value="1"/>
</dbReference>
<dbReference type="Pfam" id="PF01610">
    <property type="entry name" value="DDE_Tnp_ISL3"/>
    <property type="match status" value="1"/>
</dbReference>